<dbReference type="EMBL" id="KL142371">
    <property type="protein sequence ID" value="KDR81025.1"/>
    <property type="molecule type" value="Genomic_DNA"/>
</dbReference>
<dbReference type="HOGENOM" id="CLU_637853_0_0_1"/>
<accession>A0A067TCV2</accession>
<gene>
    <name evidence="2" type="ORF">GALMADRAFT_207911</name>
</gene>
<proteinExistence type="predicted"/>
<reference evidence="3" key="1">
    <citation type="journal article" date="2014" name="Proc. Natl. Acad. Sci. U.S.A.">
        <title>Extensive sampling of basidiomycete genomes demonstrates inadequacy of the white-rot/brown-rot paradigm for wood decay fungi.</title>
        <authorList>
            <person name="Riley R."/>
            <person name="Salamov A.A."/>
            <person name="Brown D.W."/>
            <person name="Nagy L.G."/>
            <person name="Floudas D."/>
            <person name="Held B.W."/>
            <person name="Levasseur A."/>
            <person name="Lombard V."/>
            <person name="Morin E."/>
            <person name="Otillar R."/>
            <person name="Lindquist E.A."/>
            <person name="Sun H."/>
            <person name="LaButti K.M."/>
            <person name="Schmutz J."/>
            <person name="Jabbour D."/>
            <person name="Luo H."/>
            <person name="Baker S.E."/>
            <person name="Pisabarro A.G."/>
            <person name="Walton J.D."/>
            <person name="Blanchette R.A."/>
            <person name="Henrissat B."/>
            <person name="Martin F."/>
            <person name="Cullen D."/>
            <person name="Hibbett D.S."/>
            <person name="Grigoriev I.V."/>
        </authorList>
    </citation>
    <scope>NUCLEOTIDE SEQUENCE [LARGE SCALE GENOMIC DNA]</scope>
    <source>
        <strain evidence="3">CBS 339.88</strain>
    </source>
</reference>
<dbReference type="Proteomes" id="UP000027222">
    <property type="component" value="Unassembled WGS sequence"/>
</dbReference>
<organism evidence="2 3">
    <name type="scientific">Galerina marginata (strain CBS 339.88)</name>
    <dbReference type="NCBI Taxonomy" id="685588"/>
    <lineage>
        <taxon>Eukaryota</taxon>
        <taxon>Fungi</taxon>
        <taxon>Dikarya</taxon>
        <taxon>Basidiomycota</taxon>
        <taxon>Agaricomycotina</taxon>
        <taxon>Agaricomycetes</taxon>
        <taxon>Agaricomycetidae</taxon>
        <taxon>Agaricales</taxon>
        <taxon>Agaricineae</taxon>
        <taxon>Strophariaceae</taxon>
        <taxon>Galerina</taxon>
    </lineage>
</organism>
<protein>
    <recommendedName>
        <fullName evidence="4">F-box domain-containing protein</fullName>
    </recommendedName>
</protein>
<evidence type="ECO:0000313" key="2">
    <source>
        <dbReference type="EMBL" id="KDR81025.1"/>
    </source>
</evidence>
<sequence length="467" mass="53398">MDSGKQFLPQELLDNFVDEIGREYIASFANGYGNEICQTALISFLSVSRSFHDRAIGALFRQVHLTDRPERDINHIIERISGLRQIMHPTPGSTLRNVAPCIQTFTLNLKMRNVQRFRNTIDAGHTWLVDTLSNKETTGLFDDLHQNDFGIREFTIRLTATRNVIWTELPPHFSSSVLSLIRSPHLRTLYFAQISRIPPTLLNGSHIRDLRLEQLEMSNNHHPTEHPSNDADGQNLPCPKLDVFQTDDDFPVDLDPRTSPLTDLKKFKANCLLPRHYTFTQKILLLAQNTLEDIRLDFSRDIRLPAGSIDFGCMPRLRTLTLFYFRSFAAPYRPLNDSGMAHICQLLDPQSPFKSLSEINLELHFKDVGVQENFLSPQPNSHWHDIDGILTGAKYPALRKVGVQLNSDIINVDHGEVFNKKQYVQDKRRLLREAFARLSASEKIGLTVNVDTSILRRGDLYLSLFTS</sequence>
<dbReference type="AlphaFoldDB" id="A0A067TCV2"/>
<name>A0A067TCV2_GALM3</name>
<evidence type="ECO:0000313" key="3">
    <source>
        <dbReference type="Proteomes" id="UP000027222"/>
    </source>
</evidence>
<keyword evidence="3" id="KW-1185">Reference proteome</keyword>
<evidence type="ECO:0008006" key="4">
    <source>
        <dbReference type="Google" id="ProtNLM"/>
    </source>
</evidence>
<feature type="region of interest" description="Disordered" evidence="1">
    <location>
        <begin position="219"/>
        <end position="238"/>
    </location>
</feature>
<dbReference type="OrthoDB" id="3047552at2759"/>
<evidence type="ECO:0000256" key="1">
    <source>
        <dbReference type="SAM" id="MobiDB-lite"/>
    </source>
</evidence>